<feature type="binding site" evidence="8">
    <location>
        <position position="174"/>
    </location>
    <ligand>
        <name>substrate</name>
    </ligand>
</feature>
<proteinExistence type="inferred from homology"/>
<dbReference type="Proteomes" id="UP000228533">
    <property type="component" value="Unassembled WGS sequence"/>
</dbReference>
<dbReference type="Gene3D" id="3.30.420.40">
    <property type="match status" value="2"/>
</dbReference>
<keyword evidence="3 8" id="KW-0819">tRNA processing</keyword>
<comment type="function">
    <text evidence="8">Required for the formation of a threonylcarbamoyl group on adenosine at position 37 (t(6)A37) in tRNAs that read codons beginning with adenine. Is involved in the transfer of the threonylcarbamoyl moiety of threonylcarbamoyl-AMP (TC-AMP) to the N6 group of A37, together with TsaE and TsaB. TsaD likely plays a direct catalytic role in this reaction.</text>
</comment>
<comment type="caution">
    <text evidence="8">Lacks conserved residue(s) required for the propagation of feature annotation.</text>
</comment>
<feature type="binding site" evidence="8">
    <location>
        <position position="307"/>
    </location>
    <ligand>
        <name>Fe cation</name>
        <dbReference type="ChEBI" id="CHEBI:24875"/>
    </ligand>
</feature>
<keyword evidence="6 8" id="KW-0012">Acyltransferase</keyword>
<evidence type="ECO:0000256" key="3">
    <source>
        <dbReference type="ARBA" id="ARBA00022694"/>
    </source>
</evidence>
<evidence type="ECO:0000256" key="4">
    <source>
        <dbReference type="ARBA" id="ARBA00022723"/>
    </source>
</evidence>
<name>A0A2M6WTQ7_9BACT</name>
<comment type="catalytic activity">
    <reaction evidence="7 8">
        <text>L-threonylcarbamoyladenylate + adenosine(37) in tRNA = N(6)-L-threonylcarbamoyladenosine(37) in tRNA + AMP + H(+)</text>
        <dbReference type="Rhea" id="RHEA:37059"/>
        <dbReference type="Rhea" id="RHEA-COMP:10162"/>
        <dbReference type="Rhea" id="RHEA-COMP:10163"/>
        <dbReference type="ChEBI" id="CHEBI:15378"/>
        <dbReference type="ChEBI" id="CHEBI:73682"/>
        <dbReference type="ChEBI" id="CHEBI:74411"/>
        <dbReference type="ChEBI" id="CHEBI:74418"/>
        <dbReference type="ChEBI" id="CHEBI:456215"/>
        <dbReference type="EC" id="2.3.1.234"/>
    </reaction>
</comment>
<feature type="binding site" evidence="8">
    <location>
        <position position="187"/>
    </location>
    <ligand>
        <name>substrate</name>
    </ligand>
</feature>
<dbReference type="InterPro" id="IPR000905">
    <property type="entry name" value="Gcp-like_dom"/>
</dbReference>
<evidence type="ECO:0000256" key="7">
    <source>
        <dbReference type="ARBA" id="ARBA00048117"/>
    </source>
</evidence>
<dbReference type="NCBIfam" id="TIGR00329">
    <property type="entry name" value="gcp_kae1"/>
    <property type="match status" value="1"/>
</dbReference>
<comment type="similarity">
    <text evidence="8">Belongs to the KAE1 / TsaD family.</text>
</comment>
<dbReference type="PANTHER" id="PTHR11735:SF6">
    <property type="entry name" value="TRNA N6-ADENOSINE THREONYLCARBAMOYLTRANSFERASE, MITOCHONDRIAL"/>
    <property type="match status" value="1"/>
</dbReference>
<dbReference type="NCBIfam" id="TIGR03723">
    <property type="entry name" value="T6A_TsaD_YgjD"/>
    <property type="match status" value="1"/>
</dbReference>
<evidence type="ECO:0000256" key="6">
    <source>
        <dbReference type="ARBA" id="ARBA00023315"/>
    </source>
</evidence>
<dbReference type="PANTHER" id="PTHR11735">
    <property type="entry name" value="TRNA N6-ADENOSINE THREONYLCARBAMOYLTRANSFERASE"/>
    <property type="match status" value="1"/>
</dbReference>
<keyword evidence="4 8" id="KW-0479">Metal-binding</keyword>
<evidence type="ECO:0000256" key="1">
    <source>
        <dbReference type="ARBA" id="ARBA00022490"/>
    </source>
</evidence>
<feature type="binding site" evidence="8">
    <location>
        <begin position="141"/>
        <end position="145"/>
    </location>
    <ligand>
        <name>substrate</name>
    </ligand>
</feature>
<keyword evidence="5 8" id="KW-0408">Iron</keyword>
<keyword evidence="2 8" id="KW-0808">Transferase</keyword>
<dbReference type="GO" id="GO:0005506">
    <property type="term" value="F:iron ion binding"/>
    <property type="evidence" value="ECO:0007669"/>
    <property type="project" value="UniProtKB-UniRule"/>
</dbReference>
<dbReference type="FunFam" id="3.30.420.40:FF:000040">
    <property type="entry name" value="tRNA N6-adenosine threonylcarbamoyltransferase"/>
    <property type="match status" value="1"/>
</dbReference>
<dbReference type="SUPFAM" id="SSF53067">
    <property type="entry name" value="Actin-like ATPase domain"/>
    <property type="match status" value="2"/>
</dbReference>
<dbReference type="CDD" id="cd24133">
    <property type="entry name" value="ASKHA_NBD_TsaD_bac"/>
    <property type="match status" value="1"/>
</dbReference>
<dbReference type="PRINTS" id="PR00789">
    <property type="entry name" value="OSIALOPTASE"/>
</dbReference>
<feature type="binding site" evidence="8">
    <location>
        <position position="118"/>
    </location>
    <ligand>
        <name>Fe cation</name>
        <dbReference type="ChEBI" id="CHEBI:24875"/>
    </ligand>
</feature>
<dbReference type="InterPro" id="IPR022450">
    <property type="entry name" value="TsaD"/>
</dbReference>
<dbReference type="AlphaFoldDB" id="A0A2M6WTQ7"/>
<evidence type="ECO:0000313" key="11">
    <source>
        <dbReference type="Proteomes" id="UP000228533"/>
    </source>
</evidence>
<reference evidence="11" key="1">
    <citation type="submission" date="2017-09" db="EMBL/GenBank/DDBJ databases">
        <title>Depth-based differentiation of microbial function through sediment-hosted aquifers and enrichment of novel symbionts in the deep terrestrial subsurface.</title>
        <authorList>
            <person name="Probst A.J."/>
            <person name="Ladd B."/>
            <person name="Jarett J.K."/>
            <person name="Geller-Mcgrath D.E."/>
            <person name="Sieber C.M.K."/>
            <person name="Emerson J.B."/>
            <person name="Anantharaman K."/>
            <person name="Thomas B.C."/>
            <person name="Malmstrom R."/>
            <person name="Stieglmeier M."/>
            <person name="Klingl A."/>
            <person name="Woyke T."/>
            <person name="Ryan C.M."/>
            <person name="Banfield J.F."/>
        </authorList>
    </citation>
    <scope>NUCLEOTIDE SEQUENCE [LARGE SCALE GENOMIC DNA]</scope>
</reference>
<comment type="cofactor">
    <cofactor evidence="8">
        <name>Fe(2+)</name>
        <dbReference type="ChEBI" id="CHEBI:29033"/>
    </cofactor>
    <text evidence="8">Binds 1 Fe(2+) ion per subunit.</text>
</comment>
<evidence type="ECO:0000256" key="8">
    <source>
        <dbReference type="HAMAP-Rule" id="MF_01445"/>
    </source>
</evidence>
<accession>A0A2M6WTQ7</accession>
<evidence type="ECO:0000256" key="2">
    <source>
        <dbReference type="ARBA" id="ARBA00022679"/>
    </source>
</evidence>
<organism evidence="10 11">
    <name type="scientific">Candidatus Falkowbacteria bacterium CG10_big_fil_rev_8_21_14_0_10_37_14</name>
    <dbReference type="NCBI Taxonomy" id="1974561"/>
    <lineage>
        <taxon>Bacteria</taxon>
        <taxon>Candidatus Falkowiibacteriota</taxon>
    </lineage>
</organism>
<dbReference type="InterPro" id="IPR017861">
    <property type="entry name" value="KAE1/TsaD"/>
</dbReference>
<evidence type="ECO:0000313" key="10">
    <source>
        <dbReference type="EMBL" id="PIT96157.1"/>
    </source>
</evidence>
<dbReference type="Pfam" id="PF00814">
    <property type="entry name" value="TsaD"/>
    <property type="match status" value="1"/>
</dbReference>
<evidence type="ECO:0000259" key="9">
    <source>
        <dbReference type="Pfam" id="PF00814"/>
    </source>
</evidence>
<evidence type="ECO:0000256" key="5">
    <source>
        <dbReference type="ARBA" id="ARBA00023004"/>
    </source>
</evidence>
<feature type="binding site" evidence="8">
    <location>
        <position position="279"/>
    </location>
    <ligand>
        <name>substrate</name>
    </ligand>
</feature>
<comment type="caution">
    <text evidence="10">The sequence shown here is derived from an EMBL/GenBank/DDBJ whole genome shotgun (WGS) entry which is preliminary data.</text>
</comment>
<dbReference type="GO" id="GO:0061711">
    <property type="term" value="F:tRNA N(6)-L-threonylcarbamoyladenine synthase activity"/>
    <property type="evidence" value="ECO:0007669"/>
    <property type="project" value="UniProtKB-EC"/>
</dbReference>
<dbReference type="InterPro" id="IPR043129">
    <property type="entry name" value="ATPase_NBD"/>
</dbReference>
<dbReference type="HAMAP" id="MF_01445">
    <property type="entry name" value="TsaD"/>
    <property type="match status" value="1"/>
</dbReference>
<sequence length="340" mass="36528">MKILAIESSCDETAASIIADDGNSLHILSNIIASQIDIHKQYGGVIPEIAAREHCRNIIPVVNSALKEAGLSGSNATQELQAIAVTTGPGLITSLMVGVETARSLSYAWKLPLISVNHIAGHIYANWLNNQSIQFPCLVMTVSGGHNLLVLMTDHLKYKIVGDTKDDAAGEAFDKAAKILGLGYPGGPAIAKAAQIDEQFKVKLPRPMLHSGDFNFSFSGLKTALLYQVQKDKAAKNHTNAYAEEFEQAVTDIITTKTLQAAKKYKTKTIMLAGGVSANKRLRAFLTAKALGQGLPVIIAPLPYTTDNAAMIASAAIFQYHAGQFTPWHKLKANPNLKLK</sequence>
<gene>
    <name evidence="8 10" type="primary">tsaD</name>
    <name evidence="10" type="ORF">COT94_02755</name>
</gene>
<dbReference type="GO" id="GO:0002949">
    <property type="term" value="P:tRNA threonylcarbamoyladenosine modification"/>
    <property type="evidence" value="ECO:0007669"/>
    <property type="project" value="UniProtKB-UniRule"/>
</dbReference>
<comment type="subcellular location">
    <subcellularLocation>
        <location evidence="8">Cytoplasm</location>
    </subcellularLocation>
</comment>
<protein>
    <recommendedName>
        <fullName evidence="8">tRNA N6-adenosine threonylcarbamoyltransferase</fullName>
        <ecNumber evidence="8">2.3.1.234</ecNumber>
    </recommendedName>
    <alternativeName>
        <fullName evidence="8">N6-L-threonylcarbamoyladenine synthase</fullName>
        <shortName evidence="8">t(6)A synthase</shortName>
    </alternativeName>
    <alternativeName>
        <fullName evidence="8">t(6)A37 threonylcarbamoyladenosine biosynthesis protein TsaD</fullName>
    </alternativeName>
    <alternativeName>
        <fullName evidence="8">tRNA threonylcarbamoyladenosine biosynthesis protein TsaD</fullName>
    </alternativeName>
</protein>
<keyword evidence="1 8" id="KW-0963">Cytoplasm</keyword>
<dbReference type="GO" id="GO:0005737">
    <property type="term" value="C:cytoplasm"/>
    <property type="evidence" value="ECO:0007669"/>
    <property type="project" value="UniProtKB-SubCell"/>
</dbReference>
<dbReference type="InterPro" id="IPR017860">
    <property type="entry name" value="Peptidase_M22_CS"/>
</dbReference>
<feature type="binding site" evidence="8">
    <location>
        <position position="122"/>
    </location>
    <ligand>
        <name>Fe cation</name>
        <dbReference type="ChEBI" id="CHEBI:24875"/>
    </ligand>
</feature>
<feature type="domain" description="Gcp-like" evidence="9">
    <location>
        <begin position="26"/>
        <end position="313"/>
    </location>
</feature>
<dbReference type="EMBL" id="PFAM01000013">
    <property type="protein sequence ID" value="PIT96157.1"/>
    <property type="molecule type" value="Genomic_DNA"/>
</dbReference>
<dbReference type="PROSITE" id="PS01016">
    <property type="entry name" value="GLYCOPROTEASE"/>
    <property type="match status" value="1"/>
</dbReference>
<dbReference type="EC" id="2.3.1.234" evidence="8"/>